<evidence type="ECO:0000256" key="1">
    <source>
        <dbReference type="ARBA" id="ARBA00004141"/>
    </source>
</evidence>
<evidence type="ECO:0000259" key="8">
    <source>
        <dbReference type="PROSITE" id="PS50850"/>
    </source>
</evidence>
<dbReference type="SUPFAM" id="SSF103473">
    <property type="entry name" value="MFS general substrate transporter"/>
    <property type="match status" value="1"/>
</dbReference>
<dbReference type="Proteomes" id="UP001141434">
    <property type="component" value="Unassembled WGS sequence"/>
</dbReference>
<organism evidence="9 10">
    <name type="scientific">Penicillium alfredii</name>
    <dbReference type="NCBI Taxonomy" id="1506179"/>
    <lineage>
        <taxon>Eukaryota</taxon>
        <taxon>Fungi</taxon>
        <taxon>Dikarya</taxon>
        <taxon>Ascomycota</taxon>
        <taxon>Pezizomycotina</taxon>
        <taxon>Eurotiomycetes</taxon>
        <taxon>Eurotiomycetidae</taxon>
        <taxon>Eurotiales</taxon>
        <taxon>Aspergillaceae</taxon>
        <taxon>Penicillium</taxon>
    </lineage>
</organism>
<dbReference type="FunFam" id="1.20.1250.20:FF:000106">
    <property type="entry name" value="MFS transporter, putative"/>
    <property type="match status" value="1"/>
</dbReference>
<dbReference type="AlphaFoldDB" id="A0A9W9GAB6"/>
<gene>
    <name evidence="9" type="ORF">NUU61_000641</name>
</gene>
<feature type="transmembrane region" description="Helical" evidence="7">
    <location>
        <begin position="397"/>
        <end position="419"/>
    </location>
</feature>
<feature type="transmembrane region" description="Helical" evidence="7">
    <location>
        <begin position="336"/>
        <end position="358"/>
    </location>
</feature>
<feature type="domain" description="Major facilitator superfamily (MFS) profile" evidence="8">
    <location>
        <begin position="94"/>
        <end position="521"/>
    </location>
</feature>
<dbReference type="GO" id="GO:0016020">
    <property type="term" value="C:membrane"/>
    <property type="evidence" value="ECO:0007669"/>
    <property type="project" value="UniProtKB-SubCell"/>
</dbReference>
<feature type="compositionally biased region" description="Basic and acidic residues" evidence="6">
    <location>
        <begin position="1"/>
        <end position="20"/>
    </location>
</feature>
<accession>A0A9W9GAB6</accession>
<keyword evidence="4 7" id="KW-1133">Transmembrane helix</keyword>
<name>A0A9W9GAB6_9EURO</name>
<evidence type="ECO:0000256" key="6">
    <source>
        <dbReference type="SAM" id="MobiDB-lite"/>
    </source>
</evidence>
<keyword evidence="10" id="KW-1185">Reference proteome</keyword>
<dbReference type="FunFam" id="1.20.1250.20:FF:000247">
    <property type="entry name" value="MFS general substrate transporter"/>
    <property type="match status" value="1"/>
</dbReference>
<evidence type="ECO:0000313" key="10">
    <source>
        <dbReference type="Proteomes" id="UP001141434"/>
    </source>
</evidence>
<reference evidence="9" key="1">
    <citation type="submission" date="2022-11" db="EMBL/GenBank/DDBJ databases">
        <authorList>
            <person name="Petersen C."/>
        </authorList>
    </citation>
    <scope>NUCLEOTIDE SEQUENCE</scope>
    <source>
        <strain evidence="9">IBT 34128</strain>
    </source>
</reference>
<keyword evidence="3 7" id="KW-0812">Transmembrane</keyword>
<dbReference type="Pfam" id="PF07690">
    <property type="entry name" value="MFS_1"/>
    <property type="match status" value="1"/>
</dbReference>
<feature type="transmembrane region" description="Helical" evidence="7">
    <location>
        <begin position="191"/>
        <end position="211"/>
    </location>
</feature>
<dbReference type="PANTHER" id="PTHR43791:SF104">
    <property type="entry name" value="MAJOR FACILITATOR SUPERFAMILY (MFS) PROFILE DOMAIN-CONTAINING PROTEIN-RELATED"/>
    <property type="match status" value="1"/>
</dbReference>
<dbReference type="PANTHER" id="PTHR43791">
    <property type="entry name" value="PERMEASE-RELATED"/>
    <property type="match status" value="1"/>
</dbReference>
<feature type="region of interest" description="Disordered" evidence="6">
    <location>
        <begin position="1"/>
        <end position="44"/>
    </location>
</feature>
<dbReference type="InterPro" id="IPR020846">
    <property type="entry name" value="MFS_dom"/>
</dbReference>
<dbReference type="EMBL" id="JAPMSZ010000001">
    <property type="protein sequence ID" value="KAJ5114882.1"/>
    <property type="molecule type" value="Genomic_DNA"/>
</dbReference>
<dbReference type="InterPro" id="IPR036259">
    <property type="entry name" value="MFS_trans_sf"/>
</dbReference>
<feature type="compositionally biased region" description="Low complexity" evidence="6">
    <location>
        <begin position="25"/>
        <end position="37"/>
    </location>
</feature>
<evidence type="ECO:0000256" key="4">
    <source>
        <dbReference type="ARBA" id="ARBA00022989"/>
    </source>
</evidence>
<dbReference type="GeneID" id="81390393"/>
<feature type="transmembrane region" description="Helical" evidence="7">
    <location>
        <begin position="256"/>
        <end position="275"/>
    </location>
</feature>
<keyword evidence="2" id="KW-0813">Transport</keyword>
<evidence type="ECO:0000313" key="9">
    <source>
        <dbReference type="EMBL" id="KAJ5114882.1"/>
    </source>
</evidence>
<reference evidence="9" key="2">
    <citation type="journal article" date="2023" name="IMA Fungus">
        <title>Comparative genomic study of the Penicillium genus elucidates a diverse pangenome and 15 lateral gene transfer events.</title>
        <authorList>
            <person name="Petersen C."/>
            <person name="Sorensen T."/>
            <person name="Nielsen M.R."/>
            <person name="Sondergaard T.E."/>
            <person name="Sorensen J.L."/>
            <person name="Fitzpatrick D.A."/>
            <person name="Frisvad J.C."/>
            <person name="Nielsen K.L."/>
        </authorList>
    </citation>
    <scope>NUCLEOTIDE SEQUENCE</scope>
    <source>
        <strain evidence="9">IBT 34128</strain>
    </source>
</reference>
<sequence>MTVEEAKKTTADADEHESKAVPRVSAADDNSSSSGSFDGHRATSKPIDCAFDTTEDPRYYKPIPEYEGYHRWDPDFEWTEEEEKAVVRKIDWRVCTFACITFFALQLDRGNIVQATSDNMLDDLGMNTNDYNTGQTIFYLTFLFAELPSQLLSKWFGPDRWIPVQMVAWSLIAACQAFVQNRSGFFTTRALLGLLEGGFIPDTILFLSFWYKSKELPIRLSYFWVSYQGTAIVGAFLAFGFLHIRGEDGKGGWRYLFAYEGLITGVIGIIAAFWMPPSPTQTAGKFRGKNGWFNEHEEKIMVNRVLRDDPSKGGMHNRQPVTPKMLWRALCDYDMWVIYILGLTWMIPNTPATSYISLQLKSLNFTTFQSNLLSIPSYVVFILNLLFWTWISERFNVRLMLGVMAEVWGLVLLIALEVLPADANAWARWVLLTLLIGMPYVHAIVVAITSRNAGSVRTRTVATALYNMTVQVSSIIANNIYRDDDKPLYRTGNKVLIGLSVWSGFMFIVAKVYYIWRNKRNAAVWDNMSSEERERYIAENKDLGNKRLDFRFLH</sequence>
<dbReference type="RefSeq" id="XP_056516075.1">
    <property type="nucleotide sequence ID" value="XM_056651225.1"/>
</dbReference>
<dbReference type="Gene3D" id="1.20.1250.20">
    <property type="entry name" value="MFS general substrate transporter like domains"/>
    <property type="match status" value="2"/>
</dbReference>
<feature type="transmembrane region" description="Helical" evidence="7">
    <location>
        <begin position="426"/>
        <end position="448"/>
    </location>
</feature>
<evidence type="ECO:0000256" key="2">
    <source>
        <dbReference type="ARBA" id="ARBA00022448"/>
    </source>
</evidence>
<dbReference type="PROSITE" id="PS50850">
    <property type="entry name" value="MFS"/>
    <property type="match status" value="1"/>
</dbReference>
<dbReference type="GO" id="GO:0022857">
    <property type="term" value="F:transmembrane transporter activity"/>
    <property type="evidence" value="ECO:0007669"/>
    <property type="project" value="InterPro"/>
</dbReference>
<evidence type="ECO:0000256" key="3">
    <source>
        <dbReference type="ARBA" id="ARBA00022692"/>
    </source>
</evidence>
<keyword evidence="5 7" id="KW-0472">Membrane</keyword>
<feature type="transmembrane region" description="Helical" evidence="7">
    <location>
        <begin position="495"/>
        <end position="516"/>
    </location>
</feature>
<proteinExistence type="predicted"/>
<dbReference type="InterPro" id="IPR011701">
    <property type="entry name" value="MFS"/>
</dbReference>
<evidence type="ECO:0000256" key="7">
    <source>
        <dbReference type="SAM" id="Phobius"/>
    </source>
</evidence>
<evidence type="ECO:0000256" key="5">
    <source>
        <dbReference type="ARBA" id="ARBA00023136"/>
    </source>
</evidence>
<dbReference type="OrthoDB" id="1935484at2759"/>
<protein>
    <recommendedName>
        <fullName evidence="8">Major facilitator superfamily (MFS) profile domain-containing protein</fullName>
    </recommendedName>
</protein>
<comment type="subcellular location">
    <subcellularLocation>
        <location evidence="1">Membrane</location>
        <topology evidence="1">Multi-pass membrane protein</topology>
    </subcellularLocation>
</comment>
<comment type="caution">
    <text evidence="9">The sequence shown here is derived from an EMBL/GenBank/DDBJ whole genome shotgun (WGS) entry which is preliminary data.</text>
</comment>
<feature type="transmembrane region" description="Helical" evidence="7">
    <location>
        <begin position="223"/>
        <end position="244"/>
    </location>
</feature>
<feature type="transmembrane region" description="Helical" evidence="7">
    <location>
        <begin position="370"/>
        <end position="391"/>
    </location>
</feature>